<feature type="chain" id="PRO_5012420533" evidence="1">
    <location>
        <begin position="19"/>
        <end position="76"/>
    </location>
</feature>
<gene>
    <name evidence="2" type="ORF">PHMEG_00039302</name>
</gene>
<protein>
    <submittedName>
        <fullName evidence="2">RxLR effector protein</fullName>
    </submittedName>
</protein>
<feature type="non-terminal residue" evidence="2">
    <location>
        <position position="76"/>
    </location>
</feature>
<evidence type="ECO:0000256" key="1">
    <source>
        <dbReference type="SAM" id="SignalP"/>
    </source>
</evidence>
<feature type="signal peptide" evidence="1">
    <location>
        <begin position="1"/>
        <end position="18"/>
    </location>
</feature>
<evidence type="ECO:0000313" key="2">
    <source>
        <dbReference type="EMBL" id="OWY91907.1"/>
    </source>
</evidence>
<keyword evidence="3" id="KW-1185">Reference proteome</keyword>
<name>A0A225UFB2_9STRA</name>
<evidence type="ECO:0000313" key="3">
    <source>
        <dbReference type="Proteomes" id="UP000198211"/>
    </source>
</evidence>
<dbReference type="AlphaFoldDB" id="A0A225UFB2"/>
<proteinExistence type="predicted"/>
<dbReference type="Proteomes" id="UP000198211">
    <property type="component" value="Unassembled WGS sequence"/>
</dbReference>
<accession>A0A225UFB2</accession>
<organism evidence="2 3">
    <name type="scientific">Phytophthora megakarya</name>
    <dbReference type="NCBI Taxonomy" id="4795"/>
    <lineage>
        <taxon>Eukaryota</taxon>
        <taxon>Sar</taxon>
        <taxon>Stramenopiles</taxon>
        <taxon>Oomycota</taxon>
        <taxon>Peronosporomycetes</taxon>
        <taxon>Peronosporales</taxon>
        <taxon>Peronosporaceae</taxon>
        <taxon>Phytophthora</taxon>
    </lineage>
</organism>
<sequence>MRGLSLVTLLTLLLAASGTPSSEHIGGAKVELKLEGLIRTLPATSQKAKRSLRQYDVNEITKPEFIDGERTFANKV</sequence>
<comment type="caution">
    <text evidence="2">The sequence shown here is derived from an EMBL/GenBank/DDBJ whole genome shotgun (WGS) entry which is preliminary data.</text>
</comment>
<dbReference type="EMBL" id="NBNE01019203">
    <property type="protein sequence ID" value="OWY91907.1"/>
    <property type="molecule type" value="Genomic_DNA"/>
</dbReference>
<keyword evidence="1" id="KW-0732">Signal</keyword>
<reference evidence="3" key="1">
    <citation type="submission" date="2017-03" db="EMBL/GenBank/DDBJ databases">
        <title>Phytopthora megakarya and P. palmivora, two closely related causual agents of cacao black pod achieved similar genome size and gene model numbers by different mechanisms.</title>
        <authorList>
            <person name="Ali S."/>
            <person name="Shao J."/>
            <person name="Larry D.J."/>
            <person name="Kronmiller B."/>
            <person name="Shen D."/>
            <person name="Strem M.D."/>
            <person name="Melnick R.L."/>
            <person name="Guiltinan M.J."/>
            <person name="Tyler B.M."/>
            <person name="Meinhardt L.W."/>
            <person name="Bailey B.A."/>
        </authorList>
    </citation>
    <scope>NUCLEOTIDE SEQUENCE [LARGE SCALE GENOMIC DNA]</scope>
    <source>
        <strain evidence="3">zdho120</strain>
    </source>
</reference>